<accession>A0A2C6VE86</accession>
<proteinExistence type="predicted"/>
<evidence type="ECO:0000256" key="1">
    <source>
        <dbReference type="SAM" id="Phobius"/>
    </source>
</evidence>
<dbReference type="AlphaFoldDB" id="A0A2C6VE86"/>
<protein>
    <submittedName>
        <fullName evidence="2">Uncharacterized protein</fullName>
    </submittedName>
</protein>
<evidence type="ECO:0000313" key="3">
    <source>
        <dbReference type="Proteomes" id="UP000223828"/>
    </source>
</evidence>
<reference evidence="3" key="1">
    <citation type="submission" date="2017-10" db="EMBL/GenBank/DDBJ databases">
        <title>Staphylococcus edaphicus sp. nov., isolated in Antarctica, harbouring mecC gene and genomic islands essential in adaptation to extreme environment.</title>
        <authorList>
            <person name="Pantucek R."/>
            <person name="Sedlacek I."/>
            <person name="Indrakova A."/>
            <person name="Vrbovska V."/>
            <person name="Maslanova I."/>
            <person name="Kovarovic V."/>
            <person name="Svec P."/>
            <person name="Kralova S."/>
            <person name="Kristofova L."/>
            <person name="Keklakova J."/>
            <person name="Petras P."/>
            <person name="Doskar J."/>
        </authorList>
    </citation>
    <scope>NUCLEOTIDE SEQUENCE [LARGE SCALE GENOMIC DNA]</scope>
    <source>
        <strain evidence="3">CCM 5085</strain>
    </source>
</reference>
<dbReference type="Proteomes" id="UP000223828">
    <property type="component" value="Unassembled WGS sequence"/>
</dbReference>
<comment type="caution">
    <text evidence="2">The sequence shown here is derived from an EMBL/GenBank/DDBJ whole genome shotgun (WGS) entry which is preliminary data.</text>
</comment>
<sequence length="59" mass="7127">MELELKKDTKHKGNYRSFLIAYNIARLFYLSITTKVLMIVILEKVKKKDVYKQERNHLI</sequence>
<keyword evidence="1" id="KW-0812">Transmembrane</keyword>
<evidence type="ECO:0000313" key="2">
    <source>
        <dbReference type="EMBL" id="PHK48641.1"/>
    </source>
</evidence>
<dbReference type="EMBL" id="MRZN01000028">
    <property type="protein sequence ID" value="PHK48641.1"/>
    <property type="molecule type" value="Genomic_DNA"/>
</dbReference>
<feature type="transmembrane region" description="Helical" evidence="1">
    <location>
        <begin position="20"/>
        <end position="42"/>
    </location>
</feature>
<gene>
    <name evidence="2" type="ORF">BTJ66_12425</name>
</gene>
<organism evidence="2 3">
    <name type="scientific">Staphylococcus edaphicus</name>
    <dbReference type="NCBI Taxonomy" id="1955013"/>
    <lineage>
        <taxon>Bacteria</taxon>
        <taxon>Bacillati</taxon>
        <taxon>Bacillota</taxon>
        <taxon>Bacilli</taxon>
        <taxon>Bacillales</taxon>
        <taxon>Staphylococcaceae</taxon>
        <taxon>Staphylococcus</taxon>
    </lineage>
</organism>
<name>A0A2C6VE86_9STAP</name>
<keyword evidence="1" id="KW-0472">Membrane</keyword>
<keyword evidence="1" id="KW-1133">Transmembrane helix</keyword>